<feature type="transmembrane region" description="Helical" evidence="1">
    <location>
        <begin position="136"/>
        <end position="155"/>
    </location>
</feature>
<protein>
    <submittedName>
        <fullName evidence="2">Uncharacterized protein</fullName>
    </submittedName>
</protein>
<evidence type="ECO:0000256" key="1">
    <source>
        <dbReference type="SAM" id="Phobius"/>
    </source>
</evidence>
<proteinExistence type="predicted"/>
<dbReference type="Gene3D" id="1.20.1250.20">
    <property type="entry name" value="MFS general substrate transporter like domains"/>
    <property type="match status" value="1"/>
</dbReference>
<comment type="caution">
    <text evidence="2">The sequence shown here is derived from an EMBL/GenBank/DDBJ whole genome shotgun (WGS) entry which is preliminary data.</text>
</comment>
<dbReference type="InterPro" id="IPR036259">
    <property type="entry name" value="MFS_trans_sf"/>
</dbReference>
<keyword evidence="1" id="KW-0812">Transmembrane</keyword>
<dbReference type="OrthoDB" id="2213137at2759"/>
<sequence length="203" mass="22532">MTWKRVGIPKRKTVAKEQKKGNIQDEGWAWVVMLASCFGVAMSFAFANTFGIFYTSMTEELGFELTSVTLIGSIHTAISLGGGGSLIGFNLCLKNLLELKYYGRGLSLALSMQGVGGLIGTPIAAFLQKVSGNGDIVYLFAFSIFILSGIILLPFSKPRKETRTEIEIAVSQNNFKLYTRRVEQSKNNEIVYERDMNLFEFNI</sequence>
<organism evidence="2 3">
    <name type="scientific">Mytilus edulis</name>
    <name type="common">Blue mussel</name>
    <dbReference type="NCBI Taxonomy" id="6550"/>
    <lineage>
        <taxon>Eukaryota</taxon>
        <taxon>Metazoa</taxon>
        <taxon>Spiralia</taxon>
        <taxon>Lophotrochozoa</taxon>
        <taxon>Mollusca</taxon>
        <taxon>Bivalvia</taxon>
        <taxon>Autobranchia</taxon>
        <taxon>Pteriomorphia</taxon>
        <taxon>Mytilida</taxon>
        <taxon>Mytiloidea</taxon>
        <taxon>Mytilidae</taxon>
        <taxon>Mytilinae</taxon>
        <taxon>Mytilus</taxon>
    </lineage>
</organism>
<keyword evidence="1" id="KW-0472">Membrane</keyword>
<feature type="transmembrane region" description="Helical" evidence="1">
    <location>
        <begin position="74"/>
        <end position="93"/>
    </location>
</feature>
<dbReference type="AlphaFoldDB" id="A0A8S3VK55"/>
<feature type="transmembrane region" description="Helical" evidence="1">
    <location>
        <begin position="28"/>
        <end position="54"/>
    </location>
</feature>
<evidence type="ECO:0000313" key="2">
    <source>
        <dbReference type="EMBL" id="CAG2258054.1"/>
    </source>
</evidence>
<name>A0A8S3VK55_MYTED</name>
<gene>
    <name evidence="2" type="ORF">MEDL_69208</name>
</gene>
<dbReference type="Proteomes" id="UP000683360">
    <property type="component" value="Unassembled WGS sequence"/>
</dbReference>
<feature type="transmembrane region" description="Helical" evidence="1">
    <location>
        <begin position="105"/>
        <end position="124"/>
    </location>
</feature>
<keyword evidence="3" id="KW-1185">Reference proteome</keyword>
<dbReference type="SUPFAM" id="SSF103473">
    <property type="entry name" value="MFS general substrate transporter"/>
    <property type="match status" value="1"/>
</dbReference>
<accession>A0A8S3VK55</accession>
<dbReference type="EMBL" id="CAJPWZ010003335">
    <property type="protein sequence ID" value="CAG2258054.1"/>
    <property type="molecule type" value="Genomic_DNA"/>
</dbReference>
<reference evidence="2" key="1">
    <citation type="submission" date="2021-03" db="EMBL/GenBank/DDBJ databases">
        <authorList>
            <person name="Bekaert M."/>
        </authorList>
    </citation>
    <scope>NUCLEOTIDE SEQUENCE</scope>
</reference>
<keyword evidence="1" id="KW-1133">Transmembrane helix</keyword>
<evidence type="ECO:0000313" key="3">
    <source>
        <dbReference type="Proteomes" id="UP000683360"/>
    </source>
</evidence>